<evidence type="ECO:0000313" key="13">
    <source>
        <dbReference type="EMBL" id="EPF79806.1"/>
    </source>
</evidence>
<comment type="subcellular location">
    <subcellularLocation>
        <location evidence="1">Cell inner membrane</location>
        <topology evidence="1">Single-pass membrane protein</topology>
    </subcellularLocation>
</comment>
<dbReference type="GO" id="GO:0005886">
    <property type="term" value="C:plasma membrane"/>
    <property type="evidence" value="ECO:0007669"/>
    <property type="project" value="UniProtKB-SubCell"/>
</dbReference>
<proteinExistence type="inferred from homology"/>
<organism evidence="13 14">
    <name type="scientific">Acinetobacter rudis CIP 110305</name>
    <dbReference type="NCBI Taxonomy" id="421052"/>
    <lineage>
        <taxon>Bacteria</taxon>
        <taxon>Pseudomonadati</taxon>
        <taxon>Pseudomonadota</taxon>
        <taxon>Gammaproteobacteria</taxon>
        <taxon>Moraxellales</taxon>
        <taxon>Moraxellaceae</taxon>
        <taxon>Acinetobacter</taxon>
    </lineage>
</organism>
<evidence type="ECO:0000256" key="10">
    <source>
        <dbReference type="ARBA" id="ARBA00030775"/>
    </source>
</evidence>
<evidence type="ECO:0000256" key="11">
    <source>
        <dbReference type="SAM" id="Phobius"/>
    </source>
</evidence>
<evidence type="ECO:0000259" key="12">
    <source>
        <dbReference type="Pfam" id="PF12019"/>
    </source>
</evidence>
<comment type="similarity">
    <text evidence="9">Belongs to the GSP H family.</text>
</comment>
<evidence type="ECO:0000256" key="4">
    <source>
        <dbReference type="ARBA" id="ARBA00022481"/>
    </source>
</evidence>
<protein>
    <recommendedName>
        <fullName evidence="2">Type II secretion system protein H</fullName>
    </recommendedName>
    <alternativeName>
        <fullName evidence="10">General secretion pathway protein H</fullName>
    </alternativeName>
</protein>
<dbReference type="GO" id="GO:0015628">
    <property type="term" value="P:protein secretion by the type II secretion system"/>
    <property type="evidence" value="ECO:0007669"/>
    <property type="project" value="InterPro"/>
</dbReference>
<reference evidence="13 14" key="1">
    <citation type="submission" date="2013-06" db="EMBL/GenBank/DDBJ databases">
        <title>The Genome Sequence of Acinetobacter rudis CIP 110305.</title>
        <authorList>
            <consortium name="The Broad Institute Genome Sequencing Platform"/>
            <consortium name="The Broad Institute Genome Sequencing Center for Infectious Disease"/>
            <person name="Cerqueira G."/>
            <person name="Feldgarden M."/>
            <person name="Courvalin P."/>
            <person name="Perichon B."/>
            <person name="Grillot-Courvalin C."/>
            <person name="Clermont D."/>
            <person name="Rocha E."/>
            <person name="Yoon E.-J."/>
            <person name="Nemec A."/>
            <person name="Young S.K."/>
            <person name="Zeng Q."/>
            <person name="Gargeya S."/>
            <person name="Fitzgerald M."/>
            <person name="Abouelleil A."/>
            <person name="Alvarado L."/>
            <person name="Berlin A.M."/>
            <person name="Chapman S.B."/>
            <person name="Dewar J."/>
            <person name="Goldberg J."/>
            <person name="Griggs A."/>
            <person name="Gujja S."/>
            <person name="Hansen M."/>
            <person name="Howarth C."/>
            <person name="Imamovic A."/>
            <person name="Larimer J."/>
            <person name="McCowan C."/>
            <person name="Murphy C."/>
            <person name="Pearson M."/>
            <person name="Priest M."/>
            <person name="Roberts A."/>
            <person name="Saif S."/>
            <person name="Shea T."/>
            <person name="Sykes S."/>
            <person name="Wortman J."/>
            <person name="Nusbaum C."/>
            <person name="Birren B."/>
        </authorList>
    </citation>
    <scope>NUCLEOTIDE SEQUENCE [LARGE SCALE GENOMIC DNA]</scope>
    <source>
        <strain evidence="13 14">CIP 110305</strain>
    </source>
</reference>
<dbReference type="HOGENOM" id="CLU_084761_4_2_6"/>
<dbReference type="STRING" id="632955.GCA_000829675_02923"/>
<dbReference type="eggNOG" id="COG4970">
    <property type="taxonomic scope" value="Bacteria"/>
</dbReference>
<dbReference type="PATRIC" id="fig|421052.3.peg.684"/>
<evidence type="ECO:0000256" key="1">
    <source>
        <dbReference type="ARBA" id="ARBA00004377"/>
    </source>
</evidence>
<evidence type="ECO:0000256" key="6">
    <source>
        <dbReference type="ARBA" id="ARBA00022692"/>
    </source>
</evidence>
<evidence type="ECO:0000256" key="5">
    <source>
        <dbReference type="ARBA" id="ARBA00022519"/>
    </source>
</evidence>
<evidence type="ECO:0000256" key="8">
    <source>
        <dbReference type="ARBA" id="ARBA00023136"/>
    </source>
</evidence>
<dbReference type="EMBL" id="ATGI01000006">
    <property type="protein sequence ID" value="EPF79806.1"/>
    <property type="molecule type" value="Genomic_DNA"/>
</dbReference>
<evidence type="ECO:0000256" key="3">
    <source>
        <dbReference type="ARBA" id="ARBA00022475"/>
    </source>
</evidence>
<dbReference type="SUPFAM" id="SSF54523">
    <property type="entry name" value="Pili subunits"/>
    <property type="match status" value="1"/>
</dbReference>
<keyword evidence="5" id="KW-0997">Cell inner membrane</keyword>
<evidence type="ECO:0000256" key="7">
    <source>
        <dbReference type="ARBA" id="ARBA00022989"/>
    </source>
</evidence>
<comment type="caution">
    <text evidence="13">The sequence shown here is derived from an EMBL/GenBank/DDBJ whole genome shotgun (WGS) entry which is preliminary data.</text>
</comment>
<keyword evidence="7 11" id="KW-1133">Transmembrane helix</keyword>
<dbReference type="InterPro" id="IPR045584">
    <property type="entry name" value="Pilin-like"/>
</dbReference>
<evidence type="ECO:0000256" key="9">
    <source>
        <dbReference type="ARBA" id="ARBA00025772"/>
    </source>
</evidence>
<sequence length="185" mass="20968">MKNSLRKIISGISLLELLICLAILALIYLVASPSLTQLSAQLEYRNLFSAFQQQIHAARNQALISNQDVVICSSSDMLNCKKQQWAIGLIVYIDLNKDRQRNNNEIIISHLNPEIKYGSLTWYGNASHPDQIVFQSDTGLPRGSNGRFRYCNFYNTHLNLDLQLSQMGHFRSTPTTACESVKTLY</sequence>
<dbReference type="AlphaFoldDB" id="S3PLW6"/>
<evidence type="ECO:0000313" key="14">
    <source>
        <dbReference type="Proteomes" id="UP000014568"/>
    </source>
</evidence>
<dbReference type="GO" id="GO:0015627">
    <property type="term" value="C:type II protein secretion system complex"/>
    <property type="evidence" value="ECO:0007669"/>
    <property type="project" value="InterPro"/>
</dbReference>
<dbReference type="RefSeq" id="WP_016655125.1">
    <property type="nucleotide sequence ID" value="NZ_KE340351.1"/>
</dbReference>
<dbReference type="Proteomes" id="UP000014568">
    <property type="component" value="Unassembled WGS sequence"/>
</dbReference>
<dbReference type="OrthoDB" id="6120962at2"/>
<evidence type="ECO:0000256" key="2">
    <source>
        <dbReference type="ARBA" id="ARBA00021549"/>
    </source>
</evidence>
<keyword evidence="8 11" id="KW-0472">Membrane</keyword>
<gene>
    <name evidence="13" type="ORF">F945_00694</name>
</gene>
<keyword evidence="4" id="KW-0488">Methylation</keyword>
<keyword evidence="14" id="KW-1185">Reference proteome</keyword>
<dbReference type="Gene3D" id="3.55.40.10">
    <property type="entry name" value="minor pseudopilin epsh domain"/>
    <property type="match status" value="1"/>
</dbReference>
<dbReference type="InterPro" id="IPR022346">
    <property type="entry name" value="T2SS_GspH"/>
</dbReference>
<dbReference type="Pfam" id="PF12019">
    <property type="entry name" value="GspH"/>
    <property type="match status" value="1"/>
</dbReference>
<accession>S3PLW6</accession>
<keyword evidence="3" id="KW-1003">Cell membrane</keyword>
<keyword evidence="6 11" id="KW-0812">Transmembrane</keyword>
<feature type="domain" description="General secretion pathway GspH" evidence="12">
    <location>
        <begin position="50"/>
        <end position="165"/>
    </location>
</feature>
<feature type="transmembrane region" description="Helical" evidence="11">
    <location>
        <begin position="12"/>
        <end position="31"/>
    </location>
</feature>
<name>S3PLW6_9GAMM</name>